<name>A0A645JEC1_9ZZZZ</name>
<organism evidence="1">
    <name type="scientific">bioreactor metagenome</name>
    <dbReference type="NCBI Taxonomy" id="1076179"/>
    <lineage>
        <taxon>unclassified sequences</taxon>
        <taxon>metagenomes</taxon>
        <taxon>ecological metagenomes</taxon>
    </lineage>
</organism>
<reference evidence="1" key="1">
    <citation type="submission" date="2019-08" db="EMBL/GenBank/DDBJ databases">
        <authorList>
            <person name="Kucharzyk K."/>
            <person name="Murdoch R.W."/>
            <person name="Higgins S."/>
            <person name="Loffler F."/>
        </authorList>
    </citation>
    <scope>NUCLEOTIDE SEQUENCE</scope>
</reference>
<comment type="caution">
    <text evidence="1">The sequence shown here is derived from an EMBL/GenBank/DDBJ whole genome shotgun (WGS) entry which is preliminary data.</text>
</comment>
<accession>A0A645JEC1</accession>
<sequence>MDGAENAILYPRNLKMLYIFVNANYVKLVKIQKRIQQLEQLISA</sequence>
<dbReference type="EMBL" id="VSSQ01131893">
    <property type="protein sequence ID" value="MPN58754.1"/>
    <property type="molecule type" value="Genomic_DNA"/>
</dbReference>
<dbReference type="AlphaFoldDB" id="A0A645JEC1"/>
<protein>
    <submittedName>
        <fullName evidence="1">Uncharacterized protein</fullName>
    </submittedName>
</protein>
<gene>
    <name evidence="1" type="ORF">SDC9_206467</name>
</gene>
<proteinExistence type="predicted"/>
<evidence type="ECO:0000313" key="1">
    <source>
        <dbReference type="EMBL" id="MPN58754.1"/>
    </source>
</evidence>